<dbReference type="GO" id="GO:0043952">
    <property type="term" value="P:protein transport by the Sec complex"/>
    <property type="evidence" value="ECO:0007669"/>
    <property type="project" value="UniProtKB-UniRule"/>
</dbReference>
<evidence type="ECO:0000256" key="8">
    <source>
        <dbReference type="ARBA" id="ARBA00023136"/>
    </source>
</evidence>
<dbReference type="RefSeq" id="WP_054468736.1">
    <property type="nucleotide sequence ID" value="NZ_CP159837.1"/>
</dbReference>
<comment type="similarity">
    <text evidence="9">Belongs to the SecD/SecF family. SecD subfamily.</text>
</comment>
<dbReference type="InterPro" id="IPR054384">
    <property type="entry name" value="SecDF_P1_head"/>
</dbReference>
<dbReference type="GO" id="GO:0005886">
    <property type="term" value="C:plasma membrane"/>
    <property type="evidence" value="ECO:0007669"/>
    <property type="project" value="UniProtKB-SubCell"/>
</dbReference>
<dbReference type="EMBL" id="CP159837">
    <property type="protein sequence ID" value="XCM37676.1"/>
    <property type="molecule type" value="Genomic_DNA"/>
</dbReference>
<dbReference type="NCBIfam" id="TIGR01129">
    <property type="entry name" value="secD"/>
    <property type="match status" value="1"/>
</dbReference>
<dbReference type="InterPro" id="IPR022646">
    <property type="entry name" value="SecD/SecF_CS"/>
</dbReference>
<feature type="domain" description="Protein export membrane protein SecD/SecF C-terminal" evidence="11">
    <location>
        <begin position="279"/>
        <end position="446"/>
    </location>
</feature>
<evidence type="ECO:0000256" key="2">
    <source>
        <dbReference type="ARBA" id="ARBA00022448"/>
    </source>
</evidence>
<gene>
    <name evidence="9 14" type="primary">secD</name>
    <name evidence="14" type="ORF">ABWT76_000459</name>
</gene>
<dbReference type="Pfam" id="PF02355">
    <property type="entry name" value="SecD_SecF_C"/>
    <property type="match status" value="1"/>
</dbReference>
<dbReference type="FunFam" id="1.20.1640.10:FF:000004">
    <property type="entry name" value="Protein translocase subunit SecD"/>
    <property type="match status" value="1"/>
</dbReference>
<feature type="domain" description="SecDF P1 head subdomain" evidence="13">
    <location>
        <begin position="171"/>
        <end position="277"/>
    </location>
</feature>
<keyword evidence="5 9" id="KW-0653">Protein transport</keyword>
<protein>
    <recommendedName>
        <fullName evidence="9">Protein translocase subunit SecD</fullName>
    </recommendedName>
</protein>
<accession>A0AAU8JEL4</accession>
<keyword evidence="10" id="KW-0175">Coiled coil</keyword>
<sequence length="476" mass="51347">MQKQRSLLLLILVLVIAAVTVLVQDPIRLGLDLQGGAQLTIQLRPSEDIPEITVRETEAVLSVVRNRVDALGVSEPLVQTIGTDQILVQLPGVSDPAQAERVLGGTAQLDFREETRNPEVNAQLEVRQQELQQLLLDQVVASQSASEEEKQLLEAKVKEKQAQVDELIDQLFQRTGLTGKNLKNADPQPTNQSGSWGVGIRFDAEGGKLFAELTKNIAGTGRRLGIFLDDRLLSAPVVDAQYAETGISGGAAEISGNFTVETANDLAVQLRGGALPVPVEIVENRTVGATLGRDSIQSSIYAGVVGLLLVLVFMVVYYRLPGLIADIALMIYALLTLASFALLEVTLTLPGIAGFILSIGMAVDANVLIFERTREELRAGKSLYRSVESGFYRAFSSILDSNVTTLIACGALFWLGAGLVKGFALTLAIGVAVSMFTAITCSRTLMFTAITFNELRKPELFCPNLSSVTKYEAEMQ</sequence>
<evidence type="ECO:0000259" key="13">
    <source>
        <dbReference type="Pfam" id="PF22599"/>
    </source>
</evidence>
<evidence type="ECO:0000256" key="1">
    <source>
        <dbReference type="ARBA" id="ARBA00004651"/>
    </source>
</evidence>
<dbReference type="GO" id="GO:0006605">
    <property type="term" value="P:protein targeting"/>
    <property type="evidence" value="ECO:0007669"/>
    <property type="project" value="UniProtKB-UniRule"/>
</dbReference>
<dbReference type="Pfam" id="PF21760">
    <property type="entry name" value="SecD_1st"/>
    <property type="match status" value="1"/>
</dbReference>
<feature type="transmembrane region" description="Helical" evidence="9">
    <location>
        <begin position="300"/>
        <end position="318"/>
    </location>
</feature>
<dbReference type="AlphaFoldDB" id="A0AAU8JEL4"/>
<keyword evidence="4 9" id="KW-0812">Transmembrane</keyword>
<evidence type="ECO:0000256" key="4">
    <source>
        <dbReference type="ARBA" id="ARBA00022692"/>
    </source>
</evidence>
<dbReference type="Pfam" id="PF07549">
    <property type="entry name" value="Sec_GG"/>
    <property type="match status" value="1"/>
</dbReference>
<dbReference type="InterPro" id="IPR001036">
    <property type="entry name" value="Acrflvin-R"/>
</dbReference>
<feature type="coiled-coil region" evidence="10">
    <location>
        <begin position="143"/>
        <end position="170"/>
    </location>
</feature>
<dbReference type="InterPro" id="IPR048634">
    <property type="entry name" value="SecD_SecF_C"/>
</dbReference>
<reference evidence="14" key="1">
    <citation type="submission" date="2024-07" db="EMBL/GenBank/DDBJ databases">
        <authorList>
            <person name="Kim Y.J."/>
            <person name="Jeong J.Y."/>
        </authorList>
    </citation>
    <scope>NUCLEOTIDE SEQUENCE</scope>
    <source>
        <strain evidence="14">GIHE-MW2</strain>
    </source>
</reference>
<comment type="function">
    <text evidence="9">Part of the Sec protein translocase complex. Interacts with the SecYEG preprotein conducting channel. SecDF uses the proton motive force (PMF) to complete protein translocation after the ATP-dependent function of SecA.</text>
</comment>
<evidence type="ECO:0000256" key="5">
    <source>
        <dbReference type="ARBA" id="ARBA00022927"/>
    </source>
</evidence>
<dbReference type="InterPro" id="IPR005791">
    <property type="entry name" value="SecD"/>
</dbReference>
<dbReference type="Gene3D" id="1.20.1640.10">
    <property type="entry name" value="Multidrug efflux transporter AcrB transmembrane domain"/>
    <property type="match status" value="1"/>
</dbReference>
<proteinExistence type="inferred from homology"/>
<dbReference type="GO" id="GO:0065002">
    <property type="term" value="P:intracellular protein transmembrane transport"/>
    <property type="evidence" value="ECO:0007669"/>
    <property type="project" value="UniProtKB-UniRule"/>
</dbReference>
<keyword evidence="2 9" id="KW-0813">Transport</keyword>
<evidence type="ECO:0000259" key="12">
    <source>
        <dbReference type="Pfam" id="PF21760"/>
    </source>
</evidence>
<evidence type="ECO:0000313" key="14">
    <source>
        <dbReference type="EMBL" id="XCM37676.1"/>
    </source>
</evidence>
<evidence type="ECO:0000256" key="3">
    <source>
        <dbReference type="ARBA" id="ARBA00022475"/>
    </source>
</evidence>
<dbReference type="PRINTS" id="PR00702">
    <property type="entry name" value="ACRIFLAVINRP"/>
</dbReference>
<keyword evidence="7 9" id="KW-0811">Translocation</keyword>
<name>A0AAU8JEL4_9CYAN</name>
<evidence type="ECO:0000259" key="11">
    <source>
        <dbReference type="Pfam" id="PF02355"/>
    </source>
</evidence>
<dbReference type="GO" id="GO:0015450">
    <property type="term" value="F:protein-transporting ATPase activity"/>
    <property type="evidence" value="ECO:0007669"/>
    <property type="project" value="InterPro"/>
</dbReference>
<feature type="transmembrane region" description="Helical" evidence="9">
    <location>
        <begin position="323"/>
        <end position="343"/>
    </location>
</feature>
<dbReference type="Gene3D" id="3.30.70.3400">
    <property type="match status" value="1"/>
</dbReference>
<evidence type="ECO:0000256" key="7">
    <source>
        <dbReference type="ARBA" id="ARBA00023010"/>
    </source>
</evidence>
<dbReference type="Gene3D" id="3.30.1360.200">
    <property type="match status" value="1"/>
</dbReference>
<keyword evidence="3 9" id="KW-1003">Cell membrane</keyword>
<comment type="caution">
    <text evidence="9">Lacks conserved residue(s) required for the propagation of feature annotation.</text>
</comment>
<dbReference type="InterPro" id="IPR055344">
    <property type="entry name" value="SecD_SecF_C_bact"/>
</dbReference>
<keyword evidence="8 9" id="KW-0472">Membrane</keyword>
<keyword evidence="6 9" id="KW-1133">Transmembrane helix</keyword>
<comment type="subunit">
    <text evidence="9">Forms a complex with SecF. Part of the essential Sec protein translocation apparatus which comprises SecA, SecYEG and auxiliary proteins SecDF. Other proteins may also be involved.</text>
</comment>
<evidence type="ECO:0000256" key="9">
    <source>
        <dbReference type="HAMAP-Rule" id="MF_01463"/>
    </source>
</evidence>
<dbReference type="SUPFAM" id="SSF82866">
    <property type="entry name" value="Multidrug efflux transporter AcrB transmembrane domain"/>
    <property type="match status" value="1"/>
</dbReference>
<dbReference type="NCBIfam" id="TIGR00916">
    <property type="entry name" value="2A0604s01"/>
    <property type="match status" value="1"/>
</dbReference>
<feature type="transmembrane region" description="Helical" evidence="9">
    <location>
        <begin position="423"/>
        <end position="446"/>
    </location>
</feature>
<dbReference type="HAMAP" id="MF_01463_B">
    <property type="entry name" value="SecD_B"/>
    <property type="match status" value="1"/>
</dbReference>
<dbReference type="InterPro" id="IPR022813">
    <property type="entry name" value="SecD/SecF_arch_bac"/>
</dbReference>
<evidence type="ECO:0000256" key="6">
    <source>
        <dbReference type="ARBA" id="ARBA00022989"/>
    </source>
</evidence>
<dbReference type="InterPro" id="IPR048631">
    <property type="entry name" value="SecD_1st"/>
</dbReference>
<evidence type="ECO:0000256" key="10">
    <source>
        <dbReference type="SAM" id="Coils"/>
    </source>
</evidence>
<comment type="subcellular location">
    <subcellularLocation>
        <location evidence="1 9">Cell membrane</location>
        <topology evidence="1 9">Multi-pass membrane protein</topology>
    </subcellularLocation>
</comment>
<organism evidence="14">
    <name type="scientific">Planktothricoides raciborskii GIHE-MW2</name>
    <dbReference type="NCBI Taxonomy" id="2792601"/>
    <lineage>
        <taxon>Bacteria</taxon>
        <taxon>Bacillati</taxon>
        <taxon>Cyanobacteriota</taxon>
        <taxon>Cyanophyceae</taxon>
        <taxon>Oscillatoriophycideae</taxon>
        <taxon>Oscillatoriales</taxon>
        <taxon>Oscillatoriaceae</taxon>
        <taxon>Planktothricoides</taxon>
    </lineage>
</organism>
<dbReference type="PANTHER" id="PTHR30081:SF1">
    <property type="entry name" value="PROTEIN TRANSLOCASE SUBUNIT SECD"/>
    <property type="match status" value="1"/>
</dbReference>
<dbReference type="PANTHER" id="PTHR30081">
    <property type="entry name" value="PROTEIN-EXPORT MEMBRANE PROTEIN SEC"/>
    <property type="match status" value="1"/>
</dbReference>
<feature type="transmembrane region" description="Helical" evidence="9">
    <location>
        <begin position="349"/>
        <end position="370"/>
    </location>
</feature>
<dbReference type="Pfam" id="PF22599">
    <property type="entry name" value="SecDF_P1_head"/>
    <property type="match status" value="1"/>
</dbReference>
<feature type="transmembrane region" description="Helical" evidence="9">
    <location>
        <begin position="391"/>
        <end position="417"/>
    </location>
</feature>
<comment type="function">
    <text evidence="9">Probably participates in protein translocation into and across both the cytoplasmic and thylakoid membranes in cyanobacterial cells.</text>
</comment>
<feature type="domain" description="Protein translocase subunit SecDF P1" evidence="12">
    <location>
        <begin position="58"/>
        <end position="114"/>
    </location>
</feature>